<feature type="transmembrane region" description="Helical" evidence="1">
    <location>
        <begin position="607"/>
        <end position="631"/>
    </location>
</feature>
<evidence type="ECO:0000313" key="2">
    <source>
        <dbReference type="EMBL" id="KKQ24878.1"/>
    </source>
</evidence>
<accession>A0A0G0G103</accession>
<sequence>MKKYFSFFLTLFFYLFFLPVLIGAQRVDDISSIMSQGANRTCLKRTSGGNQAHPATGKMVMNATLNLTGSCLSQTGCEIWLHNSGNDNIDVNEQMLAKCNNGGTQNYCNDTQKIEDEIAREVNVRPGWTRITNFTILSARPGRTEIALNNDERVLGEETTRTESEAMVPPGEVDISVQDRYAGHVAYSYYAIGDANTSFEGEGLGTGGEDVDQNNTQQLGLIPQPTVNPFTEEGRKEDCVTLYWDPFGRVFDAKSLEPIAGVDVTLLDSFGNPAVVDGPFKNWDTTKIDNGVYNILVSKEADYQLKVDAPESHLFTREVNLDPNYSLVYSDIYLPGDIFHEAPMPEVITEDFDYSSYHHDIPLVPKGEPYRVDPSEVFVIKSSLHQVDMNGFVNYSGKATFPKAKICLVGEDRRQVVGNCVNAEKYGSFRINVEKNKLPQERLLLSAEKVDLTKPIIKNNNVDLSKIDFESKDSLGFEPILNYIEGYAYDENGQRIPNPKITVKLREGDLTFYTTQADDSGFFTIYGKNLPFPEYYLEFTDEFGKAYQKTTSAFVKDNGSYIKSEGLDLINSTKSDQPIINPATGQLNQIIKKIEAPKESNKITPNFNFILTGLILVVLLFVFAGVLLYFYQKKNSTAVHGLDN</sequence>
<comment type="caution">
    <text evidence="2">The sequence shown here is derived from an EMBL/GenBank/DDBJ whole genome shotgun (WGS) entry which is preliminary data.</text>
</comment>
<evidence type="ECO:0000313" key="3">
    <source>
        <dbReference type="Proteomes" id="UP000034917"/>
    </source>
</evidence>
<dbReference type="AlphaFoldDB" id="A0A0G0G103"/>
<name>A0A0G0G103_9BACT</name>
<organism evidence="2 3">
    <name type="scientific">Candidatus Roizmanbacteria bacterium GW2011_GWC2_37_13</name>
    <dbReference type="NCBI Taxonomy" id="1618486"/>
    <lineage>
        <taxon>Bacteria</taxon>
        <taxon>Candidatus Roizmaniibacteriota</taxon>
    </lineage>
</organism>
<reference evidence="2 3" key="1">
    <citation type="journal article" date="2015" name="Nature">
        <title>rRNA introns, odd ribosomes, and small enigmatic genomes across a large radiation of phyla.</title>
        <authorList>
            <person name="Brown C.T."/>
            <person name="Hug L.A."/>
            <person name="Thomas B.C."/>
            <person name="Sharon I."/>
            <person name="Castelle C.J."/>
            <person name="Singh A."/>
            <person name="Wilkins M.J."/>
            <person name="Williams K.H."/>
            <person name="Banfield J.F."/>
        </authorList>
    </citation>
    <scope>NUCLEOTIDE SEQUENCE [LARGE SCALE GENOMIC DNA]</scope>
</reference>
<dbReference type="Proteomes" id="UP000034917">
    <property type="component" value="Unassembled WGS sequence"/>
</dbReference>
<dbReference type="EMBL" id="LBSV01000013">
    <property type="protein sequence ID" value="KKQ24878.1"/>
    <property type="molecule type" value="Genomic_DNA"/>
</dbReference>
<keyword evidence="1" id="KW-1133">Transmembrane helix</keyword>
<evidence type="ECO:0000256" key="1">
    <source>
        <dbReference type="SAM" id="Phobius"/>
    </source>
</evidence>
<gene>
    <name evidence="2" type="ORF">US40_C0013G0010</name>
</gene>
<keyword evidence="1" id="KW-0472">Membrane</keyword>
<protein>
    <submittedName>
        <fullName evidence="2">Uncharacterized protein</fullName>
    </submittedName>
</protein>
<keyword evidence="1" id="KW-0812">Transmembrane</keyword>
<proteinExistence type="predicted"/>